<accession>A0A5M4FKG8</accession>
<dbReference type="Pfam" id="PF13349">
    <property type="entry name" value="DUF4097"/>
    <property type="match status" value="1"/>
</dbReference>
<keyword evidence="4" id="KW-1185">Reference proteome</keyword>
<dbReference type="OrthoDB" id="3748255at2"/>
<dbReference type="AlphaFoldDB" id="A0A5M4FKG8"/>
<evidence type="ECO:0000259" key="2">
    <source>
        <dbReference type="Pfam" id="PF13349"/>
    </source>
</evidence>
<dbReference type="InterPro" id="IPR025164">
    <property type="entry name" value="Toastrack_DUF4097"/>
</dbReference>
<feature type="transmembrane region" description="Helical" evidence="1">
    <location>
        <begin position="20"/>
        <end position="42"/>
    </location>
</feature>
<evidence type="ECO:0000313" key="3">
    <source>
        <dbReference type="EMBL" id="KAA1400085.1"/>
    </source>
</evidence>
<feature type="domain" description="DUF4097" evidence="2">
    <location>
        <begin position="134"/>
        <end position="254"/>
    </location>
</feature>
<protein>
    <submittedName>
        <fullName evidence="3">DUF4097 domain-containing protein</fullName>
    </submittedName>
</protein>
<keyword evidence="1" id="KW-1133">Transmembrane helix</keyword>
<sequence length="257" mass="26704">MAQETVADYDVRSPASRTLLTVISTIATVVLLGGLVLGASLVRRDTRIATADVELGDVSQLVINAGTANVRLVEGEEGVVRIRSRITSGLQKTTYQLGRRGNEIKIVSACKTWLSPGCGVSTTLEVPKGLPIVVKSTSGNVRADSLAEGSLTVRSGSGDLTVADLRVDELDARTGSGDINATFATQPFGLKVNTTSGDIRATVPEGKRSYAVMVSSKSGDISNTLDGEVTNSISVADAGKGFVRAVTTSGDIHLANQ</sequence>
<dbReference type="Proteomes" id="UP000380867">
    <property type="component" value="Unassembled WGS sequence"/>
</dbReference>
<evidence type="ECO:0000313" key="4">
    <source>
        <dbReference type="Proteomes" id="UP000380867"/>
    </source>
</evidence>
<dbReference type="Gene3D" id="2.160.20.120">
    <property type="match status" value="1"/>
</dbReference>
<dbReference type="EMBL" id="SDPQ02000001">
    <property type="protein sequence ID" value="KAA1400085.1"/>
    <property type="molecule type" value="Genomic_DNA"/>
</dbReference>
<dbReference type="RefSeq" id="WP_149688188.1">
    <property type="nucleotide sequence ID" value="NZ_SDPQ02000001.1"/>
</dbReference>
<evidence type="ECO:0000256" key="1">
    <source>
        <dbReference type="SAM" id="Phobius"/>
    </source>
</evidence>
<keyword evidence="1" id="KW-0472">Membrane</keyword>
<reference evidence="3" key="1">
    <citation type="submission" date="2019-09" db="EMBL/GenBank/DDBJ databases">
        <authorList>
            <person name="Li J."/>
        </authorList>
    </citation>
    <scope>NUCLEOTIDE SEQUENCE [LARGE SCALE GENOMIC DNA]</scope>
    <source>
        <strain evidence="3">JCM 14732</strain>
    </source>
</reference>
<organism evidence="3 4">
    <name type="scientific">Aeromicrobium ginsengisoli</name>
    <dbReference type="NCBI Taxonomy" id="363867"/>
    <lineage>
        <taxon>Bacteria</taxon>
        <taxon>Bacillati</taxon>
        <taxon>Actinomycetota</taxon>
        <taxon>Actinomycetes</taxon>
        <taxon>Propionibacteriales</taxon>
        <taxon>Nocardioidaceae</taxon>
        <taxon>Aeromicrobium</taxon>
    </lineage>
</organism>
<comment type="caution">
    <text evidence="3">The sequence shown here is derived from an EMBL/GenBank/DDBJ whole genome shotgun (WGS) entry which is preliminary data.</text>
</comment>
<gene>
    <name evidence="3" type="ORF">ESP70_004915</name>
</gene>
<keyword evidence="1" id="KW-0812">Transmembrane</keyword>
<proteinExistence type="predicted"/>
<name>A0A5M4FKG8_9ACTN</name>